<organism evidence="1">
    <name type="scientific">Nymphaea colorata</name>
    <name type="common">pocket water lily</name>
    <dbReference type="NCBI Taxonomy" id="210225"/>
    <lineage>
        <taxon>Eukaryota</taxon>
        <taxon>Viridiplantae</taxon>
        <taxon>Streptophyta</taxon>
        <taxon>Embryophyta</taxon>
        <taxon>Tracheophyta</taxon>
        <taxon>Spermatophyta</taxon>
        <taxon>Magnoliopsida</taxon>
        <taxon>Nymphaeales</taxon>
        <taxon>Nymphaeaceae</taxon>
        <taxon>Nymphaea</taxon>
    </lineage>
</organism>
<protein>
    <submittedName>
        <fullName evidence="1">Uncharacterized protein</fullName>
    </submittedName>
</protein>
<reference evidence="1" key="1">
    <citation type="submission" date="2019-09" db="EMBL/GenBank/DDBJ databases">
        <authorList>
            <person name="Zhang L."/>
        </authorList>
    </citation>
    <scope>NUCLEOTIDE SEQUENCE</scope>
</reference>
<sequence>MAEWGHGATN</sequence>
<dbReference type="EMBL" id="LR721775">
    <property type="protein sequence ID" value="VVV60096.1"/>
    <property type="molecule type" value="Genomic_DNA"/>
</dbReference>
<accession>A0A5K0X3U5</accession>
<proteinExistence type="predicted"/>
<evidence type="ECO:0000313" key="1">
    <source>
        <dbReference type="EMBL" id="VVV60096.1"/>
    </source>
</evidence>
<gene>
    <name evidence="1" type="ORF">NYM_LOCUS5129</name>
</gene>
<name>A0A5K0X3U5_9MAGN</name>